<dbReference type="Proteomes" id="UP000321393">
    <property type="component" value="Unassembled WGS sequence"/>
</dbReference>
<dbReference type="OrthoDB" id="1107037at2759"/>
<keyword evidence="2" id="KW-0675">Receptor</keyword>
<proteinExistence type="predicted"/>
<accession>A0A5D3BLH7</accession>
<dbReference type="EMBL" id="SSTE01011117">
    <property type="protein sequence ID" value="KAA0052056.1"/>
    <property type="molecule type" value="Genomic_DNA"/>
</dbReference>
<reference evidence="3 4" key="1">
    <citation type="submission" date="2019-08" db="EMBL/GenBank/DDBJ databases">
        <title>Draft genome sequences of two oriental melons (Cucumis melo L. var makuwa).</title>
        <authorList>
            <person name="Kwon S.-Y."/>
        </authorList>
    </citation>
    <scope>NUCLEOTIDE SEQUENCE [LARGE SCALE GENOMIC DNA]</scope>
    <source>
        <strain evidence="4">cv. Chang Bougi</strain>
        <strain evidence="3">cv. SW 3</strain>
        <tissue evidence="2">Leaf</tissue>
    </source>
</reference>
<dbReference type="Proteomes" id="UP000321947">
    <property type="component" value="Unassembled WGS sequence"/>
</dbReference>
<evidence type="ECO:0000313" key="3">
    <source>
        <dbReference type="Proteomes" id="UP000321393"/>
    </source>
</evidence>
<evidence type="ECO:0000313" key="2">
    <source>
        <dbReference type="EMBL" id="TYK00671.1"/>
    </source>
</evidence>
<dbReference type="AlphaFoldDB" id="A0A5D3BLH7"/>
<comment type="caution">
    <text evidence="2">The sequence shown here is derived from an EMBL/GenBank/DDBJ whole genome shotgun (WGS) entry which is preliminary data.</text>
</comment>
<organism evidence="2 4">
    <name type="scientific">Cucumis melo var. makuwa</name>
    <name type="common">Oriental melon</name>
    <dbReference type="NCBI Taxonomy" id="1194695"/>
    <lineage>
        <taxon>Eukaryota</taxon>
        <taxon>Viridiplantae</taxon>
        <taxon>Streptophyta</taxon>
        <taxon>Embryophyta</taxon>
        <taxon>Tracheophyta</taxon>
        <taxon>Spermatophyta</taxon>
        <taxon>Magnoliopsida</taxon>
        <taxon>eudicotyledons</taxon>
        <taxon>Gunneridae</taxon>
        <taxon>Pentapetalae</taxon>
        <taxon>rosids</taxon>
        <taxon>fabids</taxon>
        <taxon>Cucurbitales</taxon>
        <taxon>Cucurbitaceae</taxon>
        <taxon>Benincaseae</taxon>
        <taxon>Cucumis</taxon>
    </lineage>
</organism>
<evidence type="ECO:0000313" key="1">
    <source>
        <dbReference type="EMBL" id="KAA0052056.1"/>
    </source>
</evidence>
<evidence type="ECO:0000313" key="4">
    <source>
        <dbReference type="Proteomes" id="UP000321947"/>
    </source>
</evidence>
<dbReference type="EMBL" id="SSTD01016690">
    <property type="protein sequence ID" value="TYK00671.1"/>
    <property type="molecule type" value="Genomic_DNA"/>
</dbReference>
<sequence length="382" mass="43152">MPNSKLVRKVLRSLASKFNMKVPTIEEANDLSKMKLDELFGSLRTFELHLGEGKSKRKTGIALTSVKEEVIEESKVSSRYSNSTHYPRTSSSFSSSGLYRRKDYEWGEKDYGTLKVEKNSKGIRCHECEEFEHIQSECTTYLKRKKKSLVATLSDEENYSESNNEEVGKALISSITTNEGVENVISQVLDQQATMSNKSPNESTLKRKWEEDQATILQSLLYQRQVSNQSKRINRRRTEWRPKVNMKNCKVALTPVHNPNSTDQYADSGCSRHMTGNASLFFELSKYNYLSVHTMVVTRVKSYQSTAFTLVHLSFALFESSYMTPIDVGTTSLVICLSMRLFQDSHIPDVFAEFDTASDESKASSAVSPTIGQPLVLSAVCV</sequence>
<gene>
    <name evidence="2" type="ORF">E5676_scaffold1371G00090</name>
    <name evidence="1" type="ORF">E6C27_scaffold578G00220</name>
</gene>
<name>A0A5D3BLH7_CUCMM</name>
<protein>
    <submittedName>
        <fullName evidence="2">Receptor-like protein 12</fullName>
    </submittedName>
</protein>